<organism evidence="1 2">
    <name type="scientific">Cylindrospermopsis raciborskii CS-506_A</name>
    <dbReference type="NCBI Taxonomy" id="2585140"/>
    <lineage>
        <taxon>Bacteria</taxon>
        <taxon>Bacillati</taxon>
        <taxon>Cyanobacteriota</taxon>
        <taxon>Cyanophyceae</taxon>
        <taxon>Nostocales</taxon>
        <taxon>Aphanizomenonaceae</taxon>
        <taxon>Cylindrospermopsis</taxon>
    </lineage>
</organism>
<gene>
    <name evidence="1" type="ORF">FHK98_18620</name>
</gene>
<feature type="non-terminal residue" evidence="1">
    <location>
        <position position="55"/>
    </location>
</feature>
<reference evidence="1 2" key="1">
    <citation type="journal article" date="2020" name="J. Appl. Phycol.">
        <title>Morphological changes and genome evolution in Raphidiopsis raciborskii CS-506 after 23 years in culture.</title>
        <authorList>
            <person name="Willis A."/>
            <person name="Bent S.J."/>
            <person name="Jameson I.D."/>
        </authorList>
    </citation>
    <scope>NUCLEOTIDE SEQUENCE [LARGE SCALE GENOMIC DNA]</scope>
    <source>
        <strain evidence="1 2">CS-506_A</strain>
    </source>
</reference>
<sequence>MSNAIIIEIAGEPAGIVTADANGFAFFAAAKPFYALDNQTFRSIRQAEKALRRLV</sequence>
<name>A0A838WNR0_9CYAN</name>
<dbReference type="Proteomes" id="UP000538075">
    <property type="component" value="Unassembled WGS sequence"/>
</dbReference>
<accession>A0A838WNR0</accession>
<evidence type="ECO:0000313" key="1">
    <source>
        <dbReference type="EMBL" id="MBA4467251.1"/>
    </source>
</evidence>
<dbReference type="AlphaFoldDB" id="A0A838WNR0"/>
<comment type="caution">
    <text evidence="1">The sequence shown here is derived from an EMBL/GenBank/DDBJ whole genome shotgun (WGS) entry which is preliminary data.</text>
</comment>
<proteinExistence type="predicted"/>
<dbReference type="EMBL" id="VDFG01001233">
    <property type="protein sequence ID" value="MBA4467251.1"/>
    <property type="molecule type" value="Genomic_DNA"/>
</dbReference>
<protein>
    <submittedName>
        <fullName evidence="1">Uncharacterized protein</fullName>
    </submittedName>
</protein>
<evidence type="ECO:0000313" key="2">
    <source>
        <dbReference type="Proteomes" id="UP000538075"/>
    </source>
</evidence>